<dbReference type="RefSeq" id="XP_030997476.1">
    <property type="nucleotide sequence ID" value="XM_031144885.1"/>
</dbReference>
<dbReference type="STRING" id="1093900.A0A507AY95"/>
<dbReference type="InterPro" id="IPR025213">
    <property type="entry name" value="Sim4_Fta2"/>
</dbReference>
<dbReference type="AlphaFoldDB" id="A0A507AY95"/>
<evidence type="ECO:0000313" key="3">
    <source>
        <dbReference type="Proteomes" id="UP000319257"/>
    </source>
</evidence>
<dbReference type="OrthoDB" id="3432781at2759"/>
<comment type="caution">
    <text evidence="2">The sequence shown here is derived from an EMBL/GenBank/DDBJ whole genome shotgun (WGS) entry which is preliminary data.</text>
</comment>
<feature type="region of interest" description="Disordered" evidence="1">
    <location>
        <begin position="356"/>
        <end position="377"/>
    </location>
</feature>
<organism evidence="2 3">
    <name type="scientific">Thyridium curvatum</name>
    <dbReference type="NCBI Taxonomy" id="1093900"/>
    <lineage>
        <taxon>Eukaryota</taxon>
        <taxon>Fungi</taxon>
        <taxon>Dikarya</taxon>
        <taxon>Ascomycota</taxon>
        <taxon>Pezizomycotina</taxon>
        <taxon>Sordariomycetes</taxon>
        <taxon>Sordariomycetidae</taxon>
        <taxon>Thyridiales</taxon>
        <taxon>Thyridiaceae</taxon>
        <taxon>Thyridium</taxon>
    </lineage>
</organism>
<dbReference type="EMBL" id="SKBQ01000001">
    <property type="protein sequence ID" value="TPX15765.1"/>
    <property type="molecule type" value="Genomic_DNA"/>
</dbReference>
<proteinExistence type="predicted"/>
<keyword evidence="3" id="KW-1185">Reference proteome</keyword>
<dbReference type="InParanoid" id="A0A507AY95"/>
<sequence>MYPQLPKSPADLVPLPLCEGPKLKPFDFKGPQDIEFIEELGSGQHSFVFKVRIRNKLYALKLFVFTEGWHLSMPGVPSDSKEAMSAVYQYMDTFNRECRAFGRLQESGWQDLGIECFGYVLLDNKHERMLRDKFPDMNCVSDWFPSGAYDEPVLEDCRFRRRRDAWFDAWLKACKIDQQALDRRFPVLLDGDAGACGPPIRGILKALGTLTKPACKRDDTRYFTDLCKMQQLGITGLDPNDGQLVDWKQADFSIAITTPHPLLTPFEMNPRIGPEWLPLLEFNAFSRTSFDYNCFNNALHHRPALEDRDWNPKTDAPPDYDCRGRPGRYDLRKMPHRHPFAFVDPRKYDWRPAVRGRATTRASSNGSKAGRPRGISKACNPGRLQLKDKPDRWYLEYRHPTYDCELAKIKPKITWEYRGGHFFPRGSAQEVEDELMWDSESIKHRREKDWGRVVAEAKTRKKFELIAEPQPRRRLMSEADYIMRLYYPKWCSMSAEEQAQIHEKTCRELVREFWAPERGLAQEPEEVQAQIDRLRQLHSSQLNATYRAWSMKQRVDKETEAERIEKGQSLEERAPGEGFCGWLLQYSKEIWHAELLGWEKPAVASFVDWTKKYLPELWALEVQARDAEARDAEV</sequence>
<reference evidence="2 3" key="1">
    <citation type="submission" date="2019-06" db="EMBL/GenBank/DDBJ databases">
        <title>Draft genome sequence of the filamentous fungus Phialemoniopsis curvata isolated from diesel fuel.</title>
        <authorList>
            <person name="Varaljay V.A."/>
            <person name="Lyon W.J."/>
            <person name="Crouch A.L."/>
            <person name="Drake C.E."/>
            <person name="Hollomon J.M."/>
            <person name="Nadeau L.J."/>
            <person name="Nunn H.S."/>
            <person name="Stevenson B.S."/>
            <person name="Bojanowski C.L."/>
            <person name="Crookes-Goodson W.J."/>
        </authorList>
    </citation>
    <scope>NUCLEOTIDE SEQUENCE [LARGE SCALE GENOMIC DNA]</scope>
    <source>
        <strain evidence="2 3">D216</strain>
    </source>
</reference>
<accession>A0A507AY95</accession>
<gene>
    <name evidence="2" type="ORF">E0L32_000099</name>
</gene>
<dbReference type="GeneID" id="41967546"/>
<evidence type="ECO:0000313" key="2">
    <source>
        <dbReference type="EMBL" id="TPX15765.1"/>
    </source>
</evidence>
<name>A0A507AY95_9PEZI</name>
<protein>
    <submittedName>
        <fullName evidence="2">Uncharacterized protein</fullName>
    </submittedName>
</protein>
<dbReference type="Proteomes" id="UP000319257">
    <property type="component" value="Unassembled WGS sequence"/>
</dbReference>
<evidence type="ECO:0000256" key="1">
    <source>
        <dbReference type="SAM" id="MobiDB-lite"/>
    </source>
</evidence>
<dbReference type="Pfam" id="PF13095">
    <property type="entry name" value="FTA2"/>
    <property type="match status" value="1"/>
</dbReference>